<comment type="caution">
    <text evidence="8">The sequence shown here is derived from an EMBL/GenBank/DDBJ whole genome shotgun (WGS) entry which is preliminary data.</text>
</comment>
<keyword evidence="4 6" id="KW-1133">Transmembrane helix</keyword>
<keyword evidence="9" id="KW-1185">Reference proteome</keyword>
<evidence type="ECO:0000256" key="2">
    <source>
        <dbReference type="ARBA" id="ARBA00022448"/>
    </source>
</evidence>
<dbReference type="EMBL" id="JABELV010000027">
    <property type="protein sequence ID" value="KAG7562687.1"/>
    <property type="molecule type" value="Genomic_DNA"/>
</dbReference>
<name>A0A8K0JPF0_9TREE</name>
<dbReference type="FunFam" id="1.20.1250.20:FF:000057">
    <property type="entry name" value="MFS general substrate transporter"/>
    <property type="match status" value="1"/>
</dbReference>
<dbReference type="Gene3D" id="1.20.1250.20">
    <property type="entry name" value="MFS general substrate transporter like domains"/>
    <property type="match status" value="2"/>
</dbReference>
<dbReference type="SUPFAM" id="SSF103473">
    <property type="entry name" value="MFS general substrate transporter"/>
    <property type="match status" value="1"/>
</dbReference>
<keyword evidence="3 6" id="KW-0812">Transmembrane</keyword>
<feature type="transmembrane region" description="Helical" evidence="6">
    <location>
        <begin position="147"/>
        <end position="165"/>
    </location>
</feature>
<accession>A0A8K0JPF0</accession>
<feature type="transmembrane region" description="Helical" evidence="6">
    <location>
        <begin position="87"/>
        <end position="105"/>
    </location>
</feature>
<feature type="transmembrane region" description="Helical" evidence="6">
    <location>
        <begin position="439"/>
        <end position="460"/>
    </location>
</feature>
<proteinExistence type="predicted"/>
<dbReference type="Proteomes" id="UP000812966">
    <property type="component" value="Unassembled WGS sequence"/>
</dbReference>
<dbReference type="FunFam" id="1.20.1250.20:FF:000013">
    <property type="entry name" value="MFS general substrate transporter"/>
    <property type="match status" value="1"/>
</dbReference>
<dbReference type="PANTHER" id="PTHR43791">
    <property type="entry name" value="PERMEASE-RELATED"/>
    <property type="match status" value="1"/>
</dbReference>
<dbReference type="PANTHER" id="PTHR43791:SF6">
    <property type="entry name" value="TRANSPORTER, PUTATIVE (AFU_ORTHOLOGUE AFUA_1G16690)-RELATED"/>
    <property type="match status" value="1"/>
</dbReference>
<dbReference type="GO" id="GO:0022857">
    <property type="term" value="F:transmembrane transporter activity"/>
    <property type="evidence" value="ECO:0007669"/>
    <property type="project" value="InterPro"/>
</dbReference>
<feature type="transmembrane region" description="Helical" evidence="6">
    <location>
        <begin position="211"/>
        <end position="233"/>
    </location>
</feature>
<feature type="transmembrane region" description="Helical" evidence="6">
    <location>
        <begin position="284"/>
        <end position="304"/>
    </location>
</feature>
<feature type="transmembrane region" description="Helical" evidence="6">
    <location>
        <begin position="316"/>
        <end position="335"/>
    </location>
</feature>
<gene>
    <name evidence="8" type="ORF">FFLO_01847</name>
</gene>
<evidence type="ECO:0000259" key="7">
    <source>
        <dbReference type="PROSITE" id="PS50850"/>
    </source>
</evidence>
<evidence type="ECO:0000313" key="9">
    <source>
        <dbReference type="Proteomes" id="UP000812966"/>
    </source>
</evidence>
<dbReference type="Pfam" id="PF07690">
    <property type="entry name" value="MFS_1"/>
    <property type="match status" value="1"/>
</dbReference>
<dbReference type="InterPro" id="IPR020846">
    <property type="entry name" value="MFS_dom"/>
</dbReference>
<dbReference type="PROSITE" id="PS50850">
    <property type="entry name" value="MFS"/>
    <property type="match status" value="1"/>
</dbReference>
<evidence type="ECO:0000256" key="3">
    <source>
        <dbReference type="ARBA" id="ARBA00022692"/>
    </source>
</evidence>
<dbReference type="InterPro" id="IPR011701">
    <property type="entry name" value="MFS"/>
</dbReference>
<evidence type="ECO:0000313" key="8">
    <source>
        <dbReference type="EMBL" id="KAG7562687.1"/>
    </source>
</evidence>
<evidence type="ECO:0000256" key="6">
    <source>
        <dbReference type="SAM" id="Phobius"/>
    </source>
</evidence>
<evidence type="ECO:0000256" key="4">
    <source>
        <dbReference type="ARBA" id="ARBA00022989"/>
    </source>
</evidence>
<feature type="transmembrane region" description="Helical" evidence="6">
    <location>
        <begin position="347"/>
        <end position="368"/>
    </location>
</feature>
<dbReference type="InterPro" id="IPR036259">
    <property type="entry name" value="MFS_trans_sf"/>
</dbReference>
<organism evidence="8 9">
    <name type="scientific">Filobasidium floriforme</name>
    <dbReference type="NCBI Taxonomy" id="5210"/>
    <lineage>
        <taxon>Eukaryota</taxon>
        <taxon>Fungi</taxon>
        <taxon>Dikarya</taxon>
        <taxon>Basidiomycota</taxon>
        <taxon>Agaricomycotina</taxon>
        <taxon>Tremellomycetes</taxon>
        <taxon>Filobasidiales</taxon>
        <taxon>Filobasidiaceae</taxon>
        <taxon>Filobasidium</taxon>
    </lineage>
</organism>
<dbReference type="AlphaFoldDB" id="A0A8K0JPF0"/>
<dbReference type="OrthoDB" id="2985014at2759"/>
<feature type="domain" description="Major facilitator superfamily (MFS) profile" evidence="7">
    <location>
        <begin position="50"/>
        <end position="461"/>
    </location>
</feature>
<feature type="transmembrane region" description="Helical" evidence="6">
    <location>
        <begin position="117"/>
        <end position="135"/>
    </location>
</feature>
<keyword evidence="5 6" id="KW-0472">Membrane</keyword>
<feature type="transmembrane region" description="Helical" evidence="6">
    <location>
        <begin position="177"/>
        <end position="199"/>
    </location>
</feature>
<feature type="transmembrane region" description="Helical" evidence="6">
    <location>
        <begin position="406"/>
        <end position="427"/>
    </location>
</feature>
<comment type="subcellular location">
    <subcellularLocation>
        <location evidence="1">Membrane</location>
        <topology evidence="1">Multi-pass membrane protein</topology>
    </subcellularLocation>
</comment>
<reference evidence="8" key="1">
    <citation type="submission" date="2020-04" db="EMBL/GenBank/DDBJ databases">
        <title>Analysis of mating type loci in Filobasidium floriforme.</title>
        <authorList>
            <person name="Nowrousian M."/>
        </authorList>
    </citation>
    <scope>NUCLEOTIDE SEQUENCE</scope>
    <source>
        <strain evidence="8">CBS 6242</strain>
    </source>
</reference>
<keyword evidence="2" id="KW-0813">Transport</keyword>
<sequence length="496" mass="55599">MTSKSEVMKVEETQLDQTLPHTTGSPYHTDMTYERRLKVEKKLKLKLDLRFSILVVIYILNYIDRNNASQARLAGFERDLGLKGEEFATVLSIVYVGYILMQVPSNMILSKISYPSWYIAAAMLIWGMISVVTGVCRNFTDVLVARFFLGFVEAVFLPGALFMLSKWYTKKEIALRYTILFCGNLISNAFGSLIAAGILNNMEGVLGHAAWRWLFFIEGALTMGVAVVAGFMLPDMPHNSKGFTKEELDVAQLRLYEDTGESDTDGEQQPITYGLQLAFRTSRLYVLMLGLIAVVTGLSFNAYFPTLAGTLGYDRTKTLLLCAPPWVFSCIVALVNSWHADKTQEKFWHSVWPIGMGIVGFVISIATMNTAARYLALFLQAGSYAGYVIMYSWMASSFPRPPALRAVAIALLNAVSQLGNIAGSYVWSKQFGPTYRNSYIITLCCFVVGIGCNLWFSLILRKMNRQFEEAERQWEEAGEDHPVDANTVPKGFRFLS</sequence>
<dbReference type="GO" id="GO:0016020">
    <property type="term" value="C:membrane"/>
    <property type="evidence" value="ECO:0007669"/>
    <property type="project" value="UniProtKB-SubCell"/>
</dbReference>
<feature type="transmembrane region" description="Helical" evidence="6">
    <location>
        <begin position="374"/>
        <end position="394"/>
    </location>
</feature>
<protein>
    <recommendedName>
        <fullName evidence="7">Major facilitator superfamily (MFS) profile domain-containing protein</fullName>
    </recommendedName>
</protein>
<evidence type="ECO:0000256" key="5">
    <source>
        <dbReference type="ARBA" id="ARBA00023136"/>
    </source>
</evidence>
<evidence type="ECO:0000256" key="1">
    <source>
        <dbReference type="ARBA" id="ARBA00004141"/>
    </source>
</evidence>